<accession>A0A2P6MFS8</accession>
<reference evidence="2 3" key="1">
    <citation type="submission" date="2018-03" db="EMBL/GenBank/DDBJ databases">
        <title>Bacillus urumqiensis sp. nov., a moderately haloalkaliphilic bacterium isolated from a salt lake.</title>
        <authorList>
            <person name="Zhao B."/>
            <person name="Liao Z."/>
        </authorList>
    </citation>
    <scope>NUCLEOTIDE SEQUENCE [LARGE SCALE GENOMIC DNA]</scope>
    <source>
        <strain evidence="2 3">BZ-SZ-XJ18</strain>
    </source>
</reference>
<evidence type="ECO:0000256" key="1">
    <source>
        <dbReference type="SAM" id="MobiDB-lite"/>
    </source>
</evidence>
<comment type="caution">
    <text evidence="2">The sequence shown here is derived from an EMBL/GenBank/DDBJ whole genome shotgun (WGS) entry which is preliminary data.</text>
</comment>
<name>A0A2P6MFS8_ALKUR</name>
<proteinExistence type="predicted"/>
<dbReference type="EMBL" id="PVNS01000010">
    <property type="protein sequence ID" value="PRO65100.1"/>
    <property type="molecule type" value="Genomic_DNA"/>
</dbReference>
<dbReference type="OrthoDB" id="2706506at2"/>
<feature type="region of interest" description="Disordered" evidence="1">
    <location>
        <begin position="100"/>
        <end position="124"/>
    </location>
</feature>
<gene>
    <name evidence="2" type="ORF">C6I21_11680</name>
</gene>
<evidence type="ECO:0000313" key="3">
    <source>
        <dbReference type="Proteomes" id="UP000243650"/>
    </source>
</evidence>
<organism evidence="2 3">
    <name type="scientific">Alkalicoccus urumqiensis</name>
    <name type="common">Bacillus urumqiensis</name>
    <dbReference type="NCBI Taxonomy" id="1548213"/>
    <lineage>
        <taxon>Bacteria</taxon>
        <taxon>Bacillati</taxon>
        <taxon>Bacillota</taxon>
        <taxon>Bacilli</taxon>
        <taxon>Bacillales</taxon>
        <taxon>Bacillaceae</taxon>
        <taxon>Alkalicoccus</taxon>
    </lineage>
</organism>
<keyword evidence="3" id="KW-1185">Reference proteome</keyword>
<sequence length="124" mass="14622">MERETYYVIWESGTSLQLSPILPDSQLIHYSVDVNERERLQLEALMNDVDEGDVMPEHVFQSPFDETKDERDKMRLGEKEDDLFHLIYRYGTERTKRRLQELYDENDSRQSGSSGQVPGNSDYL</sequence>
<dbReference type="RefSeq" id="WP_105959656.1">
    <property type="nucleotide sequence ID" value="NZ_PVNS01000010.1"/>
</dbReference>
<dbReference type="Proteomes" id="UP000243650">
    <property type="component" value="Unassembled WGS sequence"/>
</dbReference>
<protein>
    <submittedName>
        <fullName evidence="2">Uncharacterized protein</fullName>
    </submittedName>
</protein>
<feature type="compositionally biased region" description="Polar residues" evidence="1">
    <location>
        <begin position="109"/>
        <end position="124"/>
    </location>
</feature>
<evidence type="ECO:0000313" key="2">
    <source>
        <dbReference type="EMBL" id="PRO65100.1"/>
    </source>
</evidence>
<dbReference type="AlphaFoldDB" id="A0A2P6MFS8"/>